<protein>
    <submittedName>
        <fullName evidence="2">Uncharacterized protein</fullName>
    </submittedName>
</protein>
<dbReference type="OrthoDB" id="7375886at2"/>
<reference evidence="2 3" key="1">
    <citation type="submission" date="2018-03" db="EMBL/GenBank/DDBJ databases">
        <title>The draft genome of Mesorhizobium soli JCM 19897.</title>
        <authorList>
            <person name="Li L."/>
            <person name="Liu L."/>
            <person name="Liang L."/>
            <person name="Wang T."/>
            <person name="Zhang X."/>
        </authorList>
    </citation>
    <scope>NUCLEOTIDE SEQUENCE [LARGE SCALE GENOMIC DNA]</scope>
    <source>
        <strain evidence="2 3">JCM 19897</strain>
    </source>
</reference>
<feature type="transmembrane region" description="Helical" evidence="1">
    <location>
        <begin position="12"/>
        <end position="37"/>
    </location>
</feature>
<sequence length="128" mass="14320">MNKYPVHTTDRLHPFVYAALVALAAFYVMAAWIGFGAGENTDYLLAVMTAFFVMIVVLPTIVWHTWRAQRRRRAPHEKIPTFSEWASEQFYTSRDHMSGTSAAIQVLLPIAAVAFGMLAFAIVARLSG</sequence>
<keyword evidence="1" id="KW-0472">Membrane</keyword>
<accession>A0A2P7SHM6</accession>
<keyword evidence="1" id="KW-0812">Transmembrane</keyword>
<dbReference type="Proteomes" id="UP000240653">
    <property type="component" value="Unassembled WGS sequence"/>
</dbReference>
<evidence type="ECO:0000256" key="1">
    <source>
        <dbReference type="SAM" id="Phobius"/>
    </source>
</evidence>
<keyword evidence="1" id="KW-1133">Transmembrane helix</keyword>
<comment type="caution">
    <text evidence="2">The sequence shown here is derived from an EMBL/GenBank/DDBJ whole genome shotgun (WGS) entry which is preliminary data.</text>
</comment>
<name>A0A2P7SHM6_9HYPH</name>
<evidence type="ECO:0000313" key="3">
    <source>
        <dbReference type="Proteomes" id="UP000240653"/>
    </source>
</evidence>
<evidence type="ECO:0000313" key="2">
    <source>
        <dbReference type="EMBL" id="PSJ61983.1"/>
    </source>
</evidence>
<feature type="transmembrane region" description="Helical" evidence="1">
    <location>
        <begin position="43"/>
        <end position="63"/>
    </location>
</feature>
<dbReference type="RefSeq" id="WP_106723157.1">
    <property type="nucleotide sequence ID" value="NZ_PXYL01000003.1"/>
</dbReference>
<dbReference type="EMBL" id="PXYL01000003">
    <property type="protein sequence ID" value="PSJ61983.1"/>
    <property type="molecule type" value="Genomic_DNA"/>
</dbReference>
<feature type="transmembrane region" description="Helical" evidence="1">
    <location>
        <begin position="102"/>
        <end position="124"/>
    </location>
</feature>
<dbReference type="AlphaFoldDB" id="A0A2P7SHM6"/>
<proteinExistence type="predicted"/>
<keyword evidence="3" id="KW-1185">Reference proteome</keyword>
<organism evidence="2 3">
    <name type="scientific">Pseudaminobacter soli</name>
    <name type="common">ex Li et al. 2025</name>
    <dbReference type="NCBI Taxonomy" id="1295366"/>
    <lineage>
        <taxon>Bacteria</taxon>
        <taxon>Pseudomonadati</taxon>
        <taxon>Pseudomonadota</taxon>
        <taxon>Alphaproteobacteria</taxon>
        <taxon>Hyphomicrobiales</taxon>
        <taxon>Phyllobacteriaceae</taxon>
        <taxon>Pseudaminobacter</taxon>
    </lineage>
</organism>
<gene>
    <name evidence="2" type="ORF">C7I85_06480</name>
</gene>